<comment type="subcellular location">
    <subcellularLocation>
        <location evidence="1">Membrane</location>
        <topology evidence="1">Multi-pass membrane protein</topology>
    </subcellularLocation>
</comment>
<sequence length="239" mass="27064">MDVAVNVTAWLAFAAGFLSFISPCCLPLYPSYLSYITGISVTQIRGEGRSKEMIRLTMTHTFFFLLGFSLIFYALGFTVSWIGEVFVSYKETIRMLSAILMVVMGLFMSGIFQPKFLMKEKKLTISTKRVSYLSSFLIGFGYSAGWTPCLGPILGGVLGLASSEPERALFYTTLYTVGFAIPFFIMAFFVGKTRWILKYSERIMKIGGYVMIVFGLLLYFDKLTWITQYLIKWTGFQGF</sequence>
<organism evidence="8 9">
    <name type="scientific">Baia soyae</name>
    <dbReference type="NCBI Taxonomy" id="1544746"/>
    <lineage>
        <taxon>Bacteria</taxon>
        <taxon>Bacillati</taxon>
        <taxon>Bacillota</taxon>
        <taxon>Bacilli</taxon>
        <taxon>Bacillales</taxon>
        <taxon>Thermoactinomycetaceae</taxon>
        <taxon>Baia</taxon>
    </lineage>
</organism>
<evidence type="ECO:0000256" key="6">
    <source>
        <dbReference type="SAM" id="Phobius"/>
    </source>
</evidence>
<dbReference type="Proteomes" id="UP000294746">
    <property type="component" value="Unassembled WGS sequence"/>
</dbReference>
<dbReference type="OrthoDB" id="9803065at2"/>
<feature type="domain" description="Cytochrome C biogenesis protein transmembrane" evidence="7">
    <location>
        <begin position="10"/>
        <end position="193"/>
    </location>
</feature>
<evidence type="ECO:0000256" key="4">
    <source>
        <dbReference type="ARBA" id="ARBA00022989"/>
    </source>
</evidence>
<evidence type="ECO:0000313" key="9">
    <source>
        <dbReference type="Proteomes" id="UP000294746"/>
    </source>
</evidence>
<comment type="caution">
    <text evidence="8">The sequence shown here is derived from an EMBL/GenBank/DDBJ whole genome shotgun (WGS) entry which is preliminary data.</text>
</comment>
<keyword evidence="9" id="KW-1185">Reference proteome</keyword>
<dbReference type="InterPro" id="IPR051790">
    <property type="entry name" value="Cytochrome_c-biogenesis_DsbD"/>
</dbReference>
<keyword evidence="4 6" id="KW-1133">Transmembrane helix</keyword>
<comment type="similarity">
    <text evidence="2">Belongs to the DsbD family.</text>
</comment>
<name>A0A4R2S435_9BACL</name>
<dbReference type="GO" id="GO:0017004">
    <property type="term" value="P:cytochrome complex assembly"/>
    <property type="evidence" value="ECO:0007669"/>
    <property type="project" value="InterPro"/>
</dbReference>
<dbReference type="AlphaFoldDB" id="A0A4R2S435"/>
<evidence type="ECO:0000256" key="5">
    <source>
        <dbReference type="ARBA" id="ARBA00023136"/>
    </source>
</evidence>
<dbReference type="InterPro" id="IPR003834">
    <property type="entry name" value="Cyt_c_assmbl_TM_dom"/>
</dbReference>
<dbReference type="EMBL" id="SLXV01000002">
    <property type="protein sequence ID" value="TCP70452.1"/>
    <property type="molecule type" value="Genomic_DNA"/>
</dbReference>
<reference evidence="8 9" key="1">
    <citation type="submission" date="2019-03" db="EMBL/GenBank/DDBJ databases">
        <title>Genomic Encyclopedia of Type Strains, Phase IV (KMG-IV): sequencing the most valuable type-strain genomes for metagenomic binning, comparative biology and taxonomic classification.</title>
        <authorList>
            <person name="Goeker M."/>
        </authorList>
    </citation>
    <scope>NUCLEOTIDE SEQUENCE [LARGE SCALE GENOMIC DNA]</scope>
    <source>
        <strain evidence="8 9">DSM 46831</strain>
    </source>
</reference>
<evidence type="ECO:0000256" key="3">
    <source>
        <dbReference type="ARBA" id="ARBA00022692"/>
    </source>
</evidence>
<dbReference type="PANTHER" id="PTHR31272">
    <property type="entry name" value="CYTOCHROME C-TYPE BIOGENESIS PROTEIN HI_1454-RELATED"/>
    <property type="match status" value="1"/>
</dbReference>
<dbReference type="RefSeq" id="WP_131847571.1">
    <property type="nucleotide sequence ID" value="NZ_SLXV01000002.1"/>
</dbReference>
<feature type="transmembrane region" description="Helical" evidence="6">
    <location>
        <begin position="203"/>
        <end position="220"/>
    </location>
</feature>
<dbReference type="Pfam" id="PF02683">
    <property type="entry name" value="DsbD_TM"/>
    <property type="match status" value="1"/>
</dbReference>
<evidence type="ECO:0000256" key="1">
    <source>
        <dbReference type="ARBA" id="ARBA00004141"/>
    </source>
</evidence>
<keyword evidence="3 6" id="KW-0812">Transmembrane</keyword>
<protein>
    <submittedName>
        <fullName evidence="8">Cytochrome c-type biogenesis protein</fullName>
    </submittedName>
</protein>
<feature type="transmembrane region" description="Helical" evidence="6">
    <location>
        <begin position="62"/>
        <end position="83"/>
    </location>
</feature>
<evidence type="ECO:0000259" key="7">
    <source>
        <dbReference type="Pfam" id="PF02683"/>
    </source>
</evidence>
<gene>
    <name evidence="8" type="ORF">EDD57_10294</name>
</gene>
<proteinExistence type="inferred from homology"/>
<evidence type="ECO:0000256" key="2">
    <source>
        <dbReference type="ARBA" id="ARBA00006143"/>
    </source>
</evidence>
<feature type="transmembrane region" description="Helical" evidence="6">
    <location>
        <begin position="130"/>
        <end position="148"/>
    </location>
</feature>
<keyword evidence="5 6" id="KW-0472">Membrane</keyword>
<dbReference type="GO" id="GO:0016020">
    <property type="term" value="C:membrane"/>
    <property type="evidence" value="ECO:0007669"/>
    <property type="project" value="UniProtKB-SubCell"/>
</dbReference>
<accession>A0A4R2S435</accession>
<evidence type="ECO:0000313" key="8">
    <source>
        <dbReference type="EMBL" id="TCP70452.1"/>
    </source>
</evidence>
<dbReference type="PANTHER" id="PTHR31272:SF4">
    <property type="entry name" value="CYTOCHROME C-TYPE BIOGENESIS PROTEIN HI_1454-RELATED"/>
    <property type="match status" value="1"/>
</dbReference>
<feature type="transmembrane region" description="Helical" evidence="6">
    <location>
        <begin position="168"/>
        <end position="191"/>
    </location>
</feature>
<feature type="transmembrane region" description="Helical" evidence="6">
    <location>
        <begin position="12"/>
        <end position="41"/>
    </location>
</feature>
<feature type="transmembrane region" description="Helical" evidence="6">
    <location>
        <begin position="95"/>
        <end position="118"/>
    </location>
</feature>